<protein>
    <submittedName>
        <fullName evidence="2">Uncharacterized protein</fullName>
    </submittedName>
</protein>
<evidence type="ECO:0000313" key="2">
    <source>
        <dbReference type="EMBL" id="CAL1391553.1"/>
    </source>
</evidence>
<sequence length="94" mass="10635">MGRPRSYPPRRPGVSAIRRWHPMCWSRRGEGVRVSGESLAKSIPEVLLSEEEEEPEECDDDGLKFGGARDDDCGRNMEDDGGWKRRTILSSSSR</sequence>
<keyword evidence="3" id="KW-1185">Reference proteome</keyword>
<evidence type="ECO:0000313" key="3">
    <source>
        <dbReference type="Proteomes" id="UP001497516"/>
    </source>
</evidence>
<feature type="compositionally biased region" description="Acidic residues" evidence="1">
    <location>
        <begin position="48"/>
        <end position="60"/>
    </location>
</feature>
<feature type="region of interest" description="Disordered" evidence="1">
    <location>
        <begin position="48"/>
        <end position="94"/>
    </location>
</feature>
<organism evidence="2 3">
    <name type="scientific">Linum trigynum</name>
    <dbReference type="NCBI Taxonomy" id="586398"/>
    <lineage>
        <taxon>Eukaryota</taxon>
        <taxon>Viridiplantae</taxon>
        <taxon>Streptophyta</taxon>
        <taxon>Embryophyta</taxon>
        <taxon>Tracheophyta</taxon>
        <taxon>Spermatophyta</taxon>
        <taxon>Magnoliopsida</taxon>
        <taxon>eudicotyledons</taxon>
        <taxon>Gunneridae</taxon>
        <taxon>Pentapetalae</taxon>
        <taxon>rosids</taxon>
        <taxon>fabids</taxon>
        <taxon>Malpighiales</taxon>
        <taxon>Linaceae</taxon>
        <taxon>Linum</taxon>
    </lineage>
</organism>
<accession>A0AAV2F151</accession>
<dbReference type="AlphaFoldDB" id="A0AAV2F151"/>
<name>A0AAV2F151_9ROSI</name>
<feature type="compositionally biased region" description="Basic and acidic residues" evidence="1">
    <location>
        <begin position="61"/>
        <end position="83"/>
    </location>
</feature>
<gene>
    <name evidence="2" type="ORF">LTRI10_LOCUS32268</name>
</gene>
<reference evidence="2 3" key="1">
    <citation type="submission" date="2024-04" db="EMBL/GenBank/DDBJ databases">
        <authorList>
            <person name="Fracassetti M."/>
        </authorList>
    </citation>
    <scope>NUCLEOTIDE SEQUENCE [LARGE SCALE GENOMIC DNA]</scope>
</reference>
<proteinExistence type="predicted"/>
<dbReference type="EMBL" id="OZ034819">
    <property type="protein sequence ID" value="CAL1391553.1"/>
    <property type="molecule type" value="Genomic_DNA"/>
</dbReference>
<dbReference type="Proteomes" id="UP001497516">
    <property type="component" value="Chromosome 6"/>
</dbReference>
<evidence type="ECO:0000256" key="1">
    <source>
        <dbReference type="SAM" id="MobiDB-lite"/>
    </source>
</evidence>